<name>A0ACC2W7S5_9TREE</name>
<sequence length="466" mass="51241">MQFIFHGTGTSSALPLVPCITSSPNVSEIKCRCCREAVTWMSNPSDEEEDKTARVDGGWKNKRGNTSGILRKRGEDGEWRTIVIDVGKTFRDQASWLFRKHQIRRIDAVILTHGHADAIAGLGTPSYPSPSPHTKPFPYFWIDDLRAFTAPPSPQAGQVIPIYLSRTALDAVGQQFPYLVDKSQATGGGDVPSLVWRVFDDPDEEMDGEGFDVCGVKVVPLPVHHGKYFTPPDKIERLDAPQLQTQPSTPPQAIQPASGGNRSSALDAIQPSLSSLLARKMEESISETVPFYCHGFVFDGKLVYLSDISYIPSKTWNTMIRAIEPLVSRTNGTLSNDTIGRDKLPFPATAASPAPGTLPCLILDCLRLEPHVSHLSFCQALSVAQKLGASETFLVGFTHPASHNEWEAACKEVQGIRKEGEEQAFVDAVKKSAIKQGEVMDRAWEEARSWRGFVRPGFDGQVIEID</sequence>
<keyword evidence="2" id="KW-1185">Reference proteome</keyword>
<proteinExistence type="predicted"/>
<evidence type="ECO:0000313" key="1">
    <source>
        <dbReference type="EMBL" id="KAJ9107071.1"/>
    </source>
</evidence>
<organism evidence="1 2">
    <name type="scientific">Naganishia adeliensis</name>
    <dbReference type="NCBI Taxonomy" id="92952"/>
    <lineage>
        <taxon>Eukaryota</taxon>
        <taxon>Fungi</taxon>
        <taxon>Dikarya</taxon>
        <taxon>Basidiomycota</taxon>
        <taxon>Agaricomycotina</taxon>
        <taxon>Tremellomycetes</taxon>
        <taxon>Filobasidiales</taxon>
        <taxon>Filobasidiaceae</taxon>
        <taxon>Naganishia</taxon>
    </lineage>
</organism>
<evidence type="ECO:0000313" key="2">
    <source>
        <dbReference type="Proteomes" id="UP001230649"/>
    </source>
</evidence>
<gene>
    <name evidence="1" type="ORF">QFC20_003796</name>
</gene>
<dbReference type="EMBL" id="JASBWS010000038">
    <property type="protein sequence ID" value="KAJ9107071.1"/>
    <property type="molecule type" value="Genomic_DNA"/>
</dbReference>
<comment type="caution">
    <text evidence="1">The sequence shown here is derived from an EMBL/GenBank/DDBJ whole genome shotgun (WGS) entry which is preliminary data.</text>
</comment>
<protein>
    <submittedName>
        <fullName evidence="1">Uncharacterized protein</fullName>
    </submittedName>
</protein>
<dbReference type="Proteomes" id="UP001230649">
    <property type="component" value="Unassembled WGS sequence"/>
</dbReference>
<accession>A0ACC2W7S5</accession>
<reference evidence="1" key="1">
    <citation type="submission" date="2023-04" db="EMBL/GenBank/DDBJ databases">
        <title>Draft Genome sequencing of Naganishia species isolated from polar environments using Oxford Nanopore Technology.</title>
        <authorList>
            <person name="Leo P."/>
            <person name="Venkateswaran K."/>
        </authorList>
    </citation>
    <scope>NUCLEOTIDE SEQUENCE</scope>
    <source>
        <strain evidence="1">MNA-CCFEE 5262</strain>
    </source>
</reference>